<evidence type="ECO:0000313" key="1">
    <source>
        <dbReference type="EMBL" id="CAF0824934.1"/>
    </source>
</evidence>
<dbReference type="AlphaFoldDB" id="A0A813UCT8"/>
<accession>A0A813UCT8</accession>
<organism evidence="1 2">
    <name type="scientific">Brachionus calyciflorus</name>
    <dbReference type="NCBI Taxonomy" id="104777"/>
    <lineage>
        <taxon>Eukaryota</taxon>
        <taxon>Metazoa</taxon>
        <taxon>Spiralia</taxon>
        <taxon>Gnathifera</taxon>
        <taxon>Rotifera</taxon>
        <taxon>Eurotatoria</taxon>
        <taxon>Monogononta</taxon>
        <taxon>Pseudotrocha</taxon>
        <taxon>Ploima</taxon>
        <taxon>Brachionidae</taxon>
        <taxon>Brachionus</taxon>
    </lineage>
</organism>
<sequence length="286" mass="32309">MQKNNSFHRTIKRTPYYASFGMEMNYGVGSSAVPKDLLSSLTTEEELEKYTGLQEIQEIENLLINPSKSSSISSSSSRSSSSSSIVAPCCSKSLENEFNQLEMEDEEFEYCEDDEEESDELSEQEIDEFILDLIDLNLFNKVFGEIISVTIDFISNELIRRTKNKCAQKRKEPEQCMASDDLVMEISSKIKYFESNAIKLKDIQNSCGESLRNAAEVMAQQLIHKLGEAKVGDTLQVSVPDVDRGPADPVNILAYILKINEHGLYRLATKHGIISGWHARNYFQIC</sequence>
<evidence type="ECO:0000313" key="2">
    <source>
        <dbReference type="Proteomes" id="UP000663879"/>
    </source>
</evidence>
<reference evidence="1" key="1">
    <citation type="submission" date="2021-02" db="EMBL/GenBank/DDBJ databases">
        <authorList>
            <person name="Nowell W R."/>
        </authorList>
    </citation>
    <scope>NUCLEOTIDE SEQUENCE</scope>
    <source>
        <strain evidence="1">Ploen Becks lab</strain>
    </source>
</reference>
<comment type="caution">
    <text evidence="1">The sequence shown here is derived from an EMBL/GenBank/DDBJ whole genome shotgun (WGS) entry which is preliminary data.</text>
</comment>
<protein>
    <submittedName>
        <fullName evidence="1">Uncharacterized protein</fullName>
    </submittedName>
</protein>
<gene>
    <name evidence="1" type="ORF">OXX778_LOCUS7669</name>
</gene>
<dbReference type="EMBL" id="CAJNOC010000994">
    <property type="protein sequence ID" value="CAF0824934.1"/>
    <property type="molecule type" value="Genomic_DNA"/>
</dbReference>
<name>A0A813UCT8_9BILA</name>
<proteinExistence type="predicted"/>
<keyword evidence="2" id="KW-1185">Reference proteome</keyword>
<dbReference type="Proteomes" id="UP000663879">
    <property type="component" value="Unassembled WGS sequence"/>
</dbReference>